<keyword evidence="1" id="KW-0012">Acyltransferase</keyword>
<comment type="caution">
    <text evidence="1">The sequence shown here is derived from an EMBL/GenBank/DDBJ whole genome shotgun (WGS) entry which is preliminary data.</text>
</comment>
<gene>
    <name evidence="1" type="ORF">I551_3192</name>
</gene>
<evidence type="ECO:0000313" key="1">
    <source>
        <dbReference type="EMBL" id="EUA90349.1"/>
    </source>
</evidence>
<evidence type="ECO:0000313" key="2">
    <source>
        <dbReference type="Proteomes" id="UP000020681"/>
    </source>
</evidence>
<dbReference type="Proteomes" id="UP000020681">
    <property type="component" value="Unassembled WGS sequence"/>
</dbReference>
<name>A0ABN0QZY2_MYCUL</name>
<protein>
    <submittedName>
        <fullName evidence="1">Phthiocerol synthesis polyketide synthase type I PpsC domain protein</fullName>
        <ecNumber evidence="1">2.3.1.41</ecNumber>
    </submittedName>
</protein>
<sequence length="107" mass="11161">MIGDLGADDRLLPALQTSLTGSAAELDVVSPADAAKLRAAITRTDARWQDIVVVCPPRAVDEALPQDAQLDLTQQRTLMIADVAQTVTRMGPGTAHDCGSSPGAHNS</sequence>
<dbReference type="EMBL" id="JAOL01000105">
    <property type="protein sequence ID" value="EUA90349.1"/>
    <property type="molecule type" value="Genomic_DNA"/>
</dbReference>
<dbReference type="GO" id="GO:0004315">
    <property type="term" value="F:3-oxoacyl-[acyl-carrier-protein] synthase activity"/>
    <property type="evidence" value="ECO:0007669"/>
    <property type="project" value="UniProtKB-EC"/>
</dbReference>
<accession>A0ABN0QZY2</accession>
<proteinExistence type="predicted"/>
<keyword evidence="1" id="KW-0808">Transferase</keyword>
<reference evidence="1 2" key="1">
    <citation type="submission" date="2014-01" db="EMBL/GenBank/DDBJ databases">
        <authorList>
            <person name="Dobos K."/>
            <person name="Lenaerts A."/>
            <person name="Ordway D."/>
            <person name="DeGroote M.A."/>
            <person name="Parker T."/>
            <person name="Sizemore C."/>
            <person name="Tallon L.J."/>
            <person name="Sadzewicz L.K."/>
            <person name="Sengamalay N."/>
            <person name="Fraser C.M."/>
            <person name="Hine E."/>
            <person name="Shefchek K.A."/>
            <person name="Das S.P."/>
            <person name="Tettelin H."/>
        </authorList>
    </citation>
    <scope>NUCLEOTIDE SEQUENCE [LARGE SCALE GENOMIC DNA]</scope>
    <source>
        <strain evidence="1 2">Harvey</strain>
    </source>
</reference>
<dbReference type="EC" id="2.3.1.41" evidence="1"/>
<keyword evidence="2" id="KW-1185">Reference proteome</keyword>
<organism evidence="1 2">
    <name type="scientific">Mycobacterium ulcerans str. Harvey</name>
    <dbReference type="NCBI Taxonomy" id="1299332"/>
    <lineage>
        <taxon>Bacteria</taxon>
        <taxon>Bacillati</taxon>
        <taxon>Actinomycetota</taxon>
        <taxon>Actinomycetes</taxon>
        <taxon>Mycobacteriales</taxon>
        <taxon>Mycobacteriaceae</taxon>
        <taxon>Mycobacterium</taxon>
        <taxon>Mycobacterium ulcerans group</taxon>
    </lineage>
</organism>